<evidence type="ECO:0000313" key="1">
    <source>
        <dbReference type="EMBL" id="KAI4469894.1"/>
    </source>
</evidence>
<gene>
    <name evidence="1" type="ORF">MML48_1g01258</name>
</gene>
<dbReference type="Proteomes" id="UP001056778">
    <property type="component" value="Chromosome 1"/>
</dbReference>
<organism evidence="1 2">
    <name type="scientific">Holotrichia oblita</name>
    <name type="common">Chafer beetle</name>
    <dbReference type="NCBI Taxonomy" id="644536"/>
    <lineage>
        <taxon>Eukaryota</taxon>
        <taxon>Metazoa</taxon>
        <taxon>Ecdysozoa</taxon>
        <taxon>Arthropoda</taxon>
        <taxon>Hexapoda</taxon>
        <taxon>Insecta</taxon>
        <taxon>Pterygota</taxon>
        <taxon>Neoptera</taxon>
        <taxon>Endopterygota</taxon>
        <taxon>Coleoptera</taxon>
        <taxon>Polyphaga</taxon>
        <taxon>Scarabaeiformia</taxon>
        <taxon>Scarabaeidae</taxon>
        <taxon>Melolonthinae</taxon>
        <taxon>Holotrichia</taxon>
    </lineage>
</organism>
<comment type="caution">
    <text evidence="1">The sequence shown here is derived from an EMBL/GenBank/DDBJ whole genome shotgun (WGS) entry which is preliminary data.</text>
</comment>
<protein>
    <submittedName>
        <fullName evidence="1">Syntrophin</fullName>
    </submittedName>
</protein>
<sequence length="525" mass="58877">MAATKCRCKLPKKIFSEFIAQSWKETPTTVITNGFKKGGIIPFNSQVVPKENFDKEALKRWDQRNSETIDSGNNTNVPALPGNSVNETVTTDHSNSEENLINSISNATASTYIGHSSIVGTPSITVSGKPSFEKLLLECVRQTQSSPKIPKRKLAPGAEVITSNKAVVAPKKKRSEVIEDTSSGSELDDNEVIYNESDNEEEYLRDLNDSVESDLEHSQSIDVDKWVLVEYSMKKSTRHFVGKVLRSEGSDNWVVKFLRFKKKQFFWPAVDNEDIVDSSNILKTLPPPTADRRGSGAMVRRLFSDVPDLEELYPDRSMYIPQNNMSSSESSEDMDRWHSIFAAVTDSELRLYESAPWSGEAWRAPAEAYSLIATRLVGSGKRTELPEFSIRCATSEGVITHNLRAETHRDLAGWAKALVNGSHASAVTQRELVCRCLWKGRPSQLVIHYENGFTLLEAGTGSRTLWRYPFDRLRNSSDDGKRILYLDFGGEDNEVELDMEGCPKPIVFILHNFLSAKIHRLGLYA</sequence>
<name>A0ACB9TTB7_HOLOL</name>
<dbReference type="EMBL" id="CM043015">
    <property type="protein sequence ID" value="KAI4469894.1"/>
    <property type="molecule type" value="Genomic_DNA"/>
</dbReference>
<accession>A0ACB9TTB7</accession>
<proteinExistence type="predicted"/>
<keyword evidence="2" id="KW-1185">Reference proteome</keyword>
<evidence type="ECO:0000313" key="2">
    <source>
        <dbReference type="Proteomes" id="UP001056778"/>
    </source>
</evidence>
<reference evidence="1" key="1">
    <citation type="submission" date="2022-04" db="EMBL/GenBank/DDBJ databases">
        <title>Chromosome-scale genome assembly of Holotrichia oblita Faldermann.</title>
        <authorList>
            <person name="Rongchong L."/>
        </authorList>
    </citation>
    <scope>NUCLEOTIDE SEQUENCE</scope>
    <source>
        <strain evidence="1">81SQS9</strain>
    </source>
</reference>